<dbReference type="GO" id="GO:0048312">
    <property type="term" value="P:intracellular distribution of mitochondria"/>
    <property type="evidence" value="ECO:0007669"/>
    <property type="project" value="TreeGrafter"/>
</dbReference>
<feature type="domain" description="Clu" evidence="1">
    <location>
        <begin position="20"/>
        <end position="93"/>
    </location>
</feature>
<dbReference type="GO" id="GO:0005737">
    <property type="term" value="C:cytoplasm"/>
    <property type="evidence" value="ECO:0007669"/>
    <property type="project" value="TreeGrafter"/>
</dbReference>
<evidence type="ECO:0000313" key="3">
    <source>
        <dbReference type="Proteomes" id="UP000267606"/>
    </source>
</evidence>
<reference evidence="2 3" key="2">
    <citation type="submission" date="2018-11" db="EMBL/GenBank/DDBJ databases">
        <authorList>
            <consortium name="Pathogen Informatics"/>
        </authorList>
    </citation>
    <scope>NUCLEOTIDE SEQUENCE [LARGE SCALE GENOMIC DNA]</scope>
</reference>
<dbReference type="STRING" id="387005.A0A183HK89"/>
<dbReference type="Proteomes" id="UP000267606">
    <property type="component" value="Unassembled WGS sequence"/>
</dbReference>
<evidence type="ECO:0000259" key="1">
    <source>
        <dbReference type="PROSITE" id="PS51823"/>
    </source>
</evidence>
<proteinExistence type="predicted"/>
<keyword evidence="3" id="KW-1185">Reference proteome</keyword>
<dbReference type="Pfam" id="PF13236">
    <property type="entry name" value="CLU"/>
    <property type="match status" value="1"/>
</dbReference>
<organism evidence="4">
    <name type="scientific">Onchocerca flexuosa</name>
    <dbReference type="NCBI Taxonomy" id="387005"/>
    <lineage>
        <taxon>Eukaryota</taxon>
        <taxon>Metazoa</taxon>
        <taxon>Ecdysozoa</taxon>
        <taxon>Nematoda</taxon>
        <taxon>Chromadorea</taxon>
        <taxon>Rhabditida</taxon>
        <taxon>Spirurina</taxon>
        <taxon>Spiruromorpha</taxon>
        <taxon>Filarioidea</taxon>
        <taxon>Onchocercidae</taxon>
        <taxon>Onchocerca</taxon>
    </lineage>
</organism>
<dbReference type="InterPro" id="IPR027523">
    <property type="entry name" value="CLU_prot"/>
</dbReference>
<dbReference type="PANTHER" id="PTHR12601:SF6">
    <property type="entry name" value="CLUSTERED MITOCHONDRIA PROTEIN HOMOLOG"/>
    <property type="match status" value="1"/>
</dbReference>
<name>A0A183HK89_9BILA</name>
<reference evidence="4" key="1">
    <citation type="submission" date="2016-06" db="UniProtKB">
        <authorList>
            <consortium name="WormBaseParasite"/>
        </authorList>
    </citation>
    <scope>IDENTIFICATION</scope>
</reference>
<evidence type="ECO:0000313" key="4">
    <source>
        <dbReference type="WBParaSite" id="OFLC_0000790001-mRNA-1"/>
    </source>
</evidence>
<sequence>MAALFLQVNSWVAPVFEQTEDGIRAEDCTQPHKIGLEDHIPGQIRDWNEELQTTHELPRETLGERLIRERAIFKIHNDFVSAAIKVILYHSLS</sequence>
<gene>
    <name evidence="2" type="ORF">OFLC_LOCUS7900</name>
</gene>
<dbReference type="PANTHER" id="PTHR12601">
    <property type="entry name" value="EUKARYOTIC TRANSLATION INITIATION FACTOR 3 SUBUNIT EIF-3"/>
    <property type="match status" value="1"/>
</dbReference>
<dbReference type="EMBL" id="UZAJ01008555">
    <property type="protein sequence ID" value="VDO53063.1"/>
    <property type="molecule type" value="Genomic_DNA"/>
</dbReference>
<protein>
    <submittedName>
        <fullName evidence="4">Clu domain-containing protein</fullName>
    </submittedName>
</protein>
<dbReference type="AlphaFoldDB" id="A0A183HK89"/>
<dbReference type="WBParaSite" id="OFLC_0000790001-mRNA-1">
    <property type="protein sequence ID" value="OFLC_0000790001-mRNA-1"/>
    <property type="gene ID" value="OFLC_0000790001"/>
</dbReference>
<dbReference type="PROSITE" id="PS51823">
    <property type="entry name" value="CLU"/>
    <property type="match status" value="1"/>
</dbReference>
<accession>A0A183HK89</accession>
<dbReference type="GO" id="GO:0003729">
    <property type="term" value="F:mRNA binding"/>
    <property type="evidence" value="ECO:0007669"/>
    <property type="project" value="TreeGrafter"/>
</dbReference>
<dbReference type="InterPro" id="IPR025697">
    <property type="entry name" value="CLU_dom"/>
</dbReference>
<evidence type="ECO:0000313" key="2">
    <source>
        <dbReference type="EMBL" id="VDO53063.1"/>
    </source>
</evidence>